<dbReference type="GO" id="GO:0005975">
    <property type="term" value="P:carbohydrate metabolic process"/>
    <property type="evidence" value="ECO:0007669"/>
    <property type="project" value="InterPro"/>
</dbReference>
<dbReference type="GO" id="GO:0031179">
    <property type="term" value="P:peptide modification"/>
    <property type="evidence" value="ECO:0007669"/>
    <property type="project" value="InterPro"/>
</dbReference>
<name>A0A8H7C0F8_AGABI</name>
<dbReference type="PANTHER" id="PTHR12736">
    <property type="entry name" value="LANC-LIKE PROTEIN"/>
    <property type="match status" value="1"/>
</dbReference>
<dbReference type="Pfam" id="PF05147">
    <property type="entry name" value="LANC_like"/>
    <property type="match status" value="1"/>
</dbReference>
<organism evidence="2 3">
    <name type="scientific">Agaricus bisporus var. burnettii</name>
    <dbReference type="NCBI Taxonomy" id="192524"/>
    <lineage>
        <taxon>Eukaryota</taxon>
        <taxon>Fungi</taxon>
        <taxon>Dikarya</taxon>
        <taxon>Basidiomycota</taxon>
        <taxon>Agaricomycotina</taxon>
        <taxon>Agaricomycetes</taxon>
        <taxon>Agaricomycetidae</taxon>
        <taxon>Agaricales</taxon>
        <taxon>Agaricineae</taxon>
        <taxon>Agaricaceae</taxon>
        <taxon>Agaricus</taxon>
    </lineage>
</organism>
<dbReference type="PANTHER" id="PTHR12736:SF7">
    <property type="entry name" value="LANC-LIKE PROTEIN 3"/>
    <property type="match status" value="1"/>
</dbReference>
<evidence type="ECO:0000313" key="3">
    <source>
        <dbReference type="Proteomes" id="UP000629468"/>
    </source>
</evidence>
<sequence>MPGQRYIRLFTEPPKRNCNWEKVEKDVEDALRQNVQKVQQMMGARDGQGKRESIYLGDVGIAFMEMSIAQVRRVLSEPEEDDDVLSSKVLSSLSDRHLSSLIQEASLTPRNIRDGAHLSFLETPVGIATLVLKKYPLGGNQAFVDAPWQKCRDFLLRGVEVTMEDDRNFGEDDDGCEVLYGRAGFLYALLFLRNFVCQKDGGGDGGKLDEDIKSCRELLSDATLQKVVHSIIRRGRNGAKTYRFEFGTAKSPPLIWAWHTKRYLGGAHGAAGILQMLLSCPFSIISSYMPEIVQTIDWLVCVQDRVGNWSTRAPDLNQTTSGENDLVQWCHGAPAMLILLSTILRMSVTPGVTTGMTEKQQERFVVSLQRGCAHVYMRGLLRKGVGLCHGVAGSVYALLAASGILDEASHTSSSDAPDSTTPKPPQERFAPYFTQAAHLAHQATFAGSLTGKGEMKTPDHPWSLYEGIDRFCVRVCLDMMTLVDWYIKSGCFWFETPCVSCAVSAATSTSRTSPTRHRILFRTDLYSRKL</sequence>
<dbReference type="Gene3D" id="1.50.10.10">
    <property type="match status" value="1"/>
</dbReference>
<gene>
    <name evidence="2" type="ORF">Agabi119p4_11205</name>
</gene>
<evidence type="ECO:0000256" key="1">
    <source>
        <dbReference type="PIRSR" id="PIRSR607822-1"/>
    </source>
</evidence>
<dbReference type="EMBL" id="JABXXO010000015">
    <property type="protein sequence ID" value="KAF7760529.1"/>
    <property type="molecule type" value="Genomic_DNA"/>
</dbReference>
<dbReference type="AlphaFoldDB" id="A0A8H7C0F8"/>
<dbReference type="SMART" id="SM01260">
    <property type="entry name" value="LANC_like"/>
    <property type="match status" value="1"/>
</dbReference>
<dbReference type="GO" id="GO:0005886">
    <property type="term" value="C:plasma membrane"/>
    <property type="evidence" value="ECO:0007669"/>
    <property type="project" value="TreeGrafter"/>
</dbReference>
<dbReference type="GO" id="GO:0046872">
    <property type="term" value="F:metal ion binding"/>
    <property type="evidence" value="ECO:0007669"/>
    <property type="project" value="UniProtKB-KW"/>
</dbReference>
<dbReference type="CDD" id="cd04794">
    <property type="entry name" value="euk_LANCL"/>
    <property type="match status" value="1"/>
</dbReference>
<dbReference type="PRINTS" id="PR01950">
    <property type="entry name" value="LANCSUPER"/>
</dbReference>
<feature type="binding site" evidence="1">
    <location>
        <position position="330"/>
    </location>
    <ligand>
        <name>Zn(2+)</name>
        <dbReference type="ChEBI" id="CHEBI:29105"/>
    </ligand>
</feature>
<evidence type="ECO:0000313" key="2">
    <source>
        <dbReference type="EMBL" id="KAF7760529.1"/>
    </source>
</evidence>
<reference evidence="2 3" key="1">
    <citation type="journal article" name="Sci. Rep.">
        <title>Telomere-to-telomere assembled and centromere annotated genomes of the two main subspecies of the button mushroom Agaricus bisporus reveal especially polymorphic chromosome ends.</title>
        <authorList>
            <person name="Sonnenberg A.S.M."/>
            <person name="Sedaghat-Telgerd N."/>
            <person name="Lavrijssen B."/>
            <person name="Ohm R.A."/>
            <person name="Hendrickx P.M."/>
            <person name="Scholtmeijer K."/>
            <person name="Baars J.J.P."/>
            <person name="van Peer A."/>
        </authorList>
    </citation>
    <scope>NUCLEOTIDE SEQUENCE [LARGE SCALE GENOMIC DNA]</scope>
    <source>
        <strain evidence="2 3">H119_p4</strain>
    </source>
</reference>
<proteinExistence type="predicted"/>
<comment type="caution">
    <text evidence="2">The sequence shown here is derived from an EMBL/GenBank/DDBJ whole genome shotgun (WGS) entry which is preliminary data.</text>
</comment>
<keyword evidence="1" id="KW-0862">Zinc</keyword>
<dbReference type="Proteomes" id="UP000629468">
    <property type="component" value="Unassembled WGS sequence"/>
</dbReference>
<accession>A0A8H7C0F8</accession>
<feature type="binding site" evidence="1">
    <location>
        <position position="388"/>
    </location>
    <ligand>
        <name>Zn(2+)</name>
        <dbReference type="ChEBI" id="CHEBI:29105"/>
    </ligand>
</feature>
<evidence type="ECO:0008006" key="4">
    <source>
        <dbReference type="Google" id="ProtNLM"/>
    </source>
</evidence>
<dbReference type="InterPro" id="IPR007822">
    <property type="entry name" value="LANC-like"/>
</dbReference>
<dbReference type="SUPFAM" id="SSF158745">
    <property type="entry name" value="LanC-like"/>
    <property type="match status" value="1"/>
</dbReference>
<dbReference type="InterPro" id="IPR012341">
    <property type="entry name" value="6hp_glycosidase-like_sf"/>
</dbReference>
<protein>
    <recommendedName>
        <fullName evidence="4">Lanthionine synthetase C-like protein</fullName>
    </recommendedName>
</protein>
<feature type="binding site" evidence="1">
    <location>
        <position position="389"/>
    </location>
    <ligand>
        <name>Zn(2+)</name>
        <dbReference type="ChEBI" id="CHEBI:29105"/>
    </ligand>
</feature>
<keyword evidence="1" id="KW-0479">Metal-binding</keyword>